<evidence type="ECO:0000313" key="2">
    <source>
        <dbReference type="EMBL" id="JAE30180.1"/>
    </source>
</evidence>
<organism evidence="2">
    <name type="scientific">Arundo donax</name>
    <name type="common">Giant reed</name>
    <name type="synonym">Donax arundinaceus</name>
    <dbReference type="NCBI Taxonomy" id="35708"/>
    <lineage>
        <taxon>Eukaryota</taxon>
        <taxon>Viridiplantae</taxon>
        <taxon>Streptophyta</taxon>
        <taxon>Embryophyta</taxon>
        <taxon>Tracheophyta</taxon>
        <taxon>Spermatophyta</taxon>
        <taxon>Magnoliopsida</taxon>
        <taxon>Liliopsida</taxon>
        <taxon>Poales</taxon>
        <taxon>Poaceae</taxon>
        <taxon>PACMAD clade</taxon>
        <taxon>Arundinoideae</taxon>
        <taxon>Arundineae</taxon>
        <taxon>Arundo</taxon>
    </lineage>
</organism>
<dbReference type="AlphaFoldDB" id="A0A0A9GYY7"/>
<evidence type="ECO:0000256" key="1">
    <source>
        <dbReference type="SAM" id="MobiDB-lite"/>
    </source>
</evidence>
<proteinExistence type="predicted"/>
<sequence length="94" mass="10617">MPFCSCRITPRYPSRRLLAAVAEQGGSYSRDLSRYGTGDSQRLRPLEDDPTPDQELAELIYGHRRPRRQTLAHRSPPVLCAHARETGRGQVRTG</sequence>
<feature type="region of interest" description="Disordered" evidence="1">
    <location>
        <begin position="66"/>
        <end position="94"/>
    </location>
</feature>
<feature type="region of interest" description="Disordered" evidence="1">
    <location>
        <begin position="26"/>
        <end position="52"/>
    </location>
</feature>
<accession>A0A0A9GYY7</accession>
<reference evidence="2" key="2">
    <citation type="journal article" date="2015" name="Data Brief">
        <title>Shoot transcriptome of the giant reed, Arundo donax.</title>
        <authorList>
            <person name="Barrero R.A."/>
            <person name="Guerrero F.D."/>
            <person name="Moolhuijzen P."/>
            <person name="Goolsby J.A."/>
            <person name="Tidwell J."/>
            <person name="Bellgard S.E."/>
            <person name="Bellgard M.I."/>
        </authorList>
    </citation>
    <scope>NUCLEOTIDE SEQUENCE</scope>
    <source>
        <tissue evidence="2">Shoot tissue taken approximately 20 cm above the soil surface</tissue>
    </source>
</reference>
<protein>
    <submittedName>
        <fullName evidence="2">Uncharacterized protein</fullName>
    </submittedName>
</protein>
<reference evidence="2" key="1">
    <citation type="submission" date="2014-09" db="EMBL/GenBank/DDBJ databases">
        <authorList>
            <person name="Magalhaes I.L.F."/>
            <person name="Oliveira U."/>
            <person name="Santos F.R."/>
            <person name="Vidigal T.H.D.A."/>
            <person name="Brescovit A.D."/>
            <person name="Santos A.J."/>
        </authorList>
    </citation>
    <scope>NUCLEOTIDE SEQUENCE</scope>
    <source>
        <tissue evidence="2">Shoot tissue taken approximately 20 cm above the soil surface</tissue>
    </source>
</reference>
<name>A0A0A9GYY7_ARUDO</name>
<dbReference type="EMBL" id="GBRH01167716">
    <property type="protein sequence ID" value="JAE30180.1"/>
    <property type="molecule type" value="Transcribed_RNA"/>
</dbReference>